<dbReference type="PANTHER" id="PTHR42784">
    <property type="entry name" value="PYRANOSE 2-OXIDASE"/>
    <property type="match status" value="1"/>
</dbReference>
<keyword evidence="4" id="KW-0274">FAD</keyword>
<organism evidence="8">
    <name type="scientific">marine metagenome</name>
    <dbReference type="NCBI Taxonomy" id="408172"/>
    <lineage>
        <taxon>unclassified sequences</taxon>
        <taxon>metagenomes</taxon>
        <taxon>ecological metagenomes</taxon>
    </lineage>
</organism>
<dbReference type="EMBL" id="UINC01017544">
    <property type="protein sequence ID" value="SVA72856.1"/>
    <property type="molecule type" value="Genomic_DNA"/>
</dbReference>
<keyword evidence="5" id="KW-0560">Oxidoreductase</keyword>
<name>A0A381Y6X4_9ZZZZ</name>
<dbReference type="GO" id="GO:0050660">
    <property type="term" value="F:flavin adenine dinucleotide binding"/>
    <property type="evidence" value="ECO:0007669"/>
    <property type="project" value="InterPro"/>
</dbReference>
<dbReference type="Gene3D" id="3.50.50.60">
    <property type="entry name" value="FAD/NAD(P)-binding domain"/>
    <property type="match status" value="2"/>
</dbReference>
<dbReference type="PANTHER" id="PTHR42784:SF1">
    <property type="entry name" value="PYRANOSE 2-OXIDASE"/>
    <property type="match status" value="1"/>
</dbReference>
<feature type="domain" description="Glucose-methanol-choline oxidoreductase N-terminal" evidence="6">
    <location>
        <begin position="145"/>
        <end position="334"/>
    </location>
</feature>
<evidence type="ECO:0000256" key="1">
    <source>
        <dbReference type="ARBA" id="ARBA00001974"/>
    </source>
</evidence>
<dbReference type="Pfam" id="PF05199">
    <property type="entry name" value="GMC_oxred_C"/>
    <property type="match status" value="1"/>
</dbReference>
<evidence type="ECO:0000256" key="3">
    <source>
        <dbReference type="ARBA" id="ARBA00022630"/>
    </source>
</evidence>
<feature type="domain" description="Glucose-methanol-choline oxidoreductase C-terminal" evidence="7">
    <location>
        <begin position="464"/>
        <end position="586"/>
    </location>
</feature>
<dbReference type="InterPro" id="IPR051473">
    <property type="entry name" value="P2Ox-like"/>
</dbReference>
<comment type="similarity">
    <text evidence="2">Belongs to the GMC oxidoreductase family.</text>
</comment>
<evidence type="ECO:0000256" key="5">
    <source>
        <dbReference type="ARBA" id="ARBA00023002"/>
    </source>
</evidence>
<dbReference type="SUPFAM" id="SSF51905">
    <property type="entry name" value="FAD/NAD(P)-binding domain"/>
    <property type="match status" value="1"/>
</dbReference>
<accession>A0A381Y6X4</accession>
<reference evidence="8" key="1">
    <citation type="submission" date="2018-05" db="EMBL/GenBank/DDBJ databases">
        <authorList>
            <person name="Lanie J.A."/>
            <person name="Ng W.-L."/>
            <person name="Kazmierczak K.M."/>
            <person name="Andrzejewski T.M."/>
            <person name="Davidsen T.M."/>
            <person name="Wayne K.J."/>
            <person name="Tettelin H."/>
            <person name="Glass J.I."/>
            <person name="Rusch D."/>
            <person name="Podicherti R."/>
            <person name="Tsui H.-C.T."/>
            <person name="Winkler M.E."/>
        </authorList>
    </citation>
    <scope>NUCLEOTIDE SEQUENCE</scope>
</reference>
<dbReference type="Pfam" id="PF00732">
    <property type="entry name" value="GMC_oxred_N"/>
    <property type="match status" value="1"/>
</dbReference>
<comment type="cofactor">
    <cofactor evidence="1">
        <name>FAD</name>
        <dbReference type="ChEBI" id="CHEBI:57692"/>
    </cofactor>
</comment>
<gene>
    <name evidence="8" type="ORF">METZ01_LOCUS125710</name>
</gene>
<evidence type="ECO:0008006" key="9">
    <source>
        <dbReference type="Google" id="ProtNLM"/>
    </source>
</evidence>
<proteinExistence type="inferred from homology"/>
<sequence>MPVISLKEKRREYDVVIVGSGAGGGQMAYTLTMEGVKVLLLEAGRMYDPISESAMFQTWDMAPLRGVPTPDKQKHFYDASIESGWEIPGEPYTNASKDKLRQFNWWRQRMMGGRTNHWGRVSLRNGPYDFKTRSRQGIGFDWPISYDDLAPWYDKAEMLVGIFGDSEGIENSPDSSPGVLLPPPKFRAGELLARERSKKLGVSVVPVHRAILTERQDAQRIPKKLHPGNKKAQRLLAENMQLRHKCFYATSCTRGCSIKAAFDSTSVYLTPALNSGNLDVLPNAMAREVTLDKAGKANGVTFIDKTTGGEHHAAGRVVVLAASSQESVRVLLNSKSNLFPDGLANSSGKVGKYLTDSVASRVGGQIPALESLPVYNEDAVVGQQAYMPWWLAGQQDKLDFPGGYKTLLVSGRSMPSLTTGKSFDRVSEGDGIPFGKKLKEDARRYYGSFQSIGAQGAMAANDDCFCELDPEVKDKWGIPVLRFHWKWSDDELRQVSHQQQAMTEMLEAMGARFFRASYVDKPEKGISQGGAIIHEVGGAIMGDDPKKSVTNQWGQTWDVPNLFMGDGATFPGTADKNPTLTIMALAYRAADHLAGELKKGNL</sequence>
<evidence type="ECO:0000259" key="7">
    <source>
        <dbReference type="Pfam" id="PF05199"/>
    </source>
</evidence>
<dbReference type="InterPro" id="IPR000172">
    <property type="entry name" value="GMC_OxRdtase_N"/>
</dbReference>
<evidence type="ECO:0000256" key="4">
    <source>
        <dbReference type="ARBA" id="ARBA00022827"/>
    </source>
</evidence>
<dbReference type="GO" id="GO:0016614">
    <property type="term" value="F:oxidoreductase activity, acting on CH-OH group of donors"/>
    <property type="evidence" value="ECO:0007669"/>
    <property type="project" value="InterPro"/>
</dbReference>
<protein>
    <recommendedName>
        <fullName evidence="9">Glucose-methanol-choline oxidoreductase C-terminal domain-containing protein</fullName>
    </recommendedName>
</protein>
<evidence type="ECO:0000259" key="6">
    <source>
        <dbReference type="Pfam" id="PF00732"/>
    </source>
</evidence>
<dbReference type="SUPFAM" id="SSF54373">
    <property type="entry name" value="FAD-linked reductases, C-terminal domain"/>
    <property type="match status" value="1"/>
</dbReference>
<dbReference type="AlphaFoldDB" id="A0A381Y6X4"/>
<dbReference type="InterPro" id="IPR007867">
    <property type="entry name" value="GMC_OxRtase_C"/>
</dbReference>
<dbReference type="InterPro" id="IPR036188">
    <property type="entry name" value="FAD/NAD-bd_sf"/>
</dbReference>
<keyword evidence="3" id="KW-0285">Flavoprotein</keyword>
<evidence type="ECO:0000256" key="2">
    <source>
        <dbReference type="ARBA" id="ARBA00010790"/>
    </source>
</evidence>
<evidence type="ECO:0000313" key="8">
    <source>
        <dbReference type="EMBL" id="SVA72856.1"/>
    </source>
</evidence>